<evidence type="ECO:0000313" key="11">
    <source>
        <dbReference type="Proteomes" id="UP001642484"/>
    </source>
</evidence>
<keyword evidence="11" id="KW-1185">Reference proteome</keyword>
<protein>
    <recommendedName>
        <fullName evidence="8">Mitochondrial import inner membrane translocase subunit</fullName>
    </recommendedName>
</protein>
<evidence type="ECO:0000256" key="8">
    <source>
        <dbReference type="RuleBase" id="RU367043"/>
    </source>
</evidence>
<keyword evidence="8" id="KW-0472">Membrane</keyword>
<keyword evidence="1 8" id="KW-0813">Transport</keyword>
<comment type="function">
    <text evidence="8">Mitochondrial intermembrane chaperone that participates in the import and insertion of some multi-pass transmembrane proteins into the mitochondrial inner membrane. Also required for the transfer of beta-barrel precursors from the TOM complex to the sorting and assembly machinery (SAM complex) of the outer membrane. Acts as a chaperone-like protein that protects the hydrophobic precursors from aggregation and guide them through the mitochondrial intermembrane space.</text>
</comment>
<dbReference type="PANTHER" id="PTHR13172">
    <property type="entry name" value="MITOCHONDRIAL IMPORT INNER MEMBRANE TRANSLOCASE SUBUNIT TIM9B"/>
    <property type="match status" value="1"/>
</dbReference>
<evidence type="ECO:0000256" key="5">
    <source>
        <dbReference type="ARBA" id="ARBA00023010"/>
    </source>
</evidence>
<comment type="subcellular location">
    <subcellularLocation>
        <location evidence="8">Mitochondrion inner membrane</location>
        <topology evidence="8">Peripheral membrane protein</topology>
        <orientation evidence="8">Intermembrane side</orientation>
    </subcellularLocation>
</comment>
<keyword evidence="3" id="KW-0862">Zinc</keyword>
<evidence type="ECO:0000256" key="7">
    <source>
        <dbReference type="ARBA" id="ARBA00023157"/>
    </source>
</evidence>
<comment type="domain">
    <text evidence="8">The twin CX3C motif contains 4 conserved Cys residues that form 2 disulfide bonds in the mitochondrial intermembrane space.</text>
</comment>
<evidence type="ECO:0000256" key="4">
    <source>
        <dbReference type="ARBA" id="ARBA00022927"/>
    </source>
</evidence>
<dbReference type="Pfam" id="PF02953">
    <property type="entry name" value="zf-Tim10_DDP"/>
    <property type="match status" value="1"/>
</dbReference>
<evidence type="ECO:0000256" key="1">
    <source>
        <dbReference type="ARBA" id="ARBA00022448"/>
    </source>
</evidence>
<keyword evidence="8" id="KW-0999">Mitochondrion inner membrane</keyword>
<dbReference type="Proteomes" id="UP001642484">
    <property type="component" value="Unassembled WGS sequence"/>
</dbReference>
<name>A0ABP0HX77_9DINO</name>
<organism evidence="10 11">
    <name type="scientific">Durusdinium trenchii</name>
    <dbReference type="NCBI Taxonomy" id="1381693"/>
    <lineage>
        <taxon>Eukaryota</taxon>
        <taxon>Sar</taxon>
        <taxon>Alveolata</taxon>
        <taxon>Dinophyceae</taxon>
        <taxon>Suessiales</taxon>
        <taxon>Symbiodiniaceae</taxon>
        <taxon>Durusdinium</taxon>
    </lineage>
</organism>
<sequence>MDQLSQRDQMQVMQALNEMQMQEMMNTYNNLVEKCFNECITSFRTKALEGSEEQCVTRCVQKFMSFSQLGPQSVCFQLVANMLAKNRAQETVDSMWRRVSLRFQEKQQQMQLQQQHG</sequence>
<evidence type="ECO:0000256" key="3">
    <source>
        <dbReference type="ARBA" id="ARBA00022833"/>
    </source>
</evidence>
<comment type="caution">
    <text evidence="10">The sequence shown here is derived from an EMBL/GenBank/DDBJ whole genome shotgun (WGS) entry which is preliminary data.</text>
</comment>
<keyword evidence="8" id="KW-0143">Chaperone</keyword>
<keyword evidence="4 8" id="KW-0653">Protein transport</keyword>
<dbReference type="Gene3D" id="1.10.287.810">
    <property type="entry name" value="Mitochondrial import inner membrane translocase subunit tim13 like domains"/>
    <property type="match status" value="1"/>
</dbReference>
<evidence type="ECO:0000256" key="6">
    <source>
        <dbReference type="ARBA" id="ARBA00023128"/>
    </source>
</evidence>
<dbReference type="EMBL" id="CAXAMN010001514">
    <property type="protein sequence ID" value="CAK8994814.1"/>
    <property type="molecule type" value="Genomic_DNA"/>
</dbReference>
<comment type="similarity">
    <text evidence="8">Belongs to the small Tim family.</text>
</comment>
<dbReference type="SUPFAM" id="SSF144122">
    <property type="entry name" value="Tim10-like"/>
    <property type="match status" value="1"/>
</dbReference>
<keyword evidence="7 8" id="KW-1015">Disulfide bond</keyword>
<reference evidence="10 11" key="1">
    <citation type="submission" date="2024-02" db="EMBL/GenBank/DDBJ databases">
        <authorList>
            <person name="Chen Y."/>
            <person name="Shah S."/>
            <person name="Dougan E. K."/>
            <person name="Thang M."/>
            <person name="Chan C."/>
        </authorList>
    </citation>
    <scope>NUCLEOTIDE SEQUENCE [LARGE SCALE GENOMIC DNA]</scope>
</reference>
<dbReference type="InterPro" id="IPR035427">
    <property type="entry name" value="Tim10-like_dom_sf"/>
</dbReference>
<gene>
    <name evidence="10" type="ORF">CCMP2556_LOCUS3799</name>
</gene>
<accession>A0ABP0HX77</accession>
<evidence type="ECO:0000313" key="10">
    <source>
        <dbReference type="EMBL" id="CAK8994814.1"/>
    </source>
</evidence>
<feature type="domain" description="Tim10-like" evidence="9">
    <location>
        <begin position="14"/>
        <end position="69"/>
    </location>
</feature>
<dbReference type="InterPro" id="IPR050673">
    <property type="entry name" value="Mito_inner_translocase_sub"/>
</dbReference>
<comment type="subunit">
    <text evidence="8">Heterohexamer.</text>
</comment>
<keyword evidence="2" id="KW-0479">Metal-binding</keyword>
<evidence type="ECO:0000256" key="2">
    <source>
        <dbReference type="ARBA" id="ARBA00022723"/>
    </source>
</evidence>
<keyword evidence="5 8" id="KW-0811">Translocation</keyword>
<dbReference type="InterPro" id="IPR004217">
    <property type="entry name" value="Tim10-like"/>
</dbReference>
<keyword evidence="6 8" id="KW-0496">Mitochondrion</keyword>
<evidence type="ECO:0000259" key="9">
    <source>
        <dbReference type="Pfam" id="PF02953"/>
    </source>
</evidence>
<proteinExistence type="inferred from homology"/>